<dbReference type="Gene3D" id="2.10.230.10">
    <property type="entry name" value="Heat shock protein DnaJ, cysteine-rich domain"/>
    <property type="match status" value="1"/>
</dbReference>
<dbReference type="Pfam" id="PF00226">
    <property type="entry name" value="DnaJ"/>
    <property type="match status" value="1"/>
</dbReference>
<dbReference type="GO" id="GO:0008270">
    <property type="term" value="F:zinc ion binding"/>
    <property type="evidence" value="ECO:0007669"/>
    <property type="project" value="UniProtKB-KW"/>
</dbReference>
<evidence type="ECO:0000256" key="8">
    <source>
        <dbReference type="SAM" id="SignalP"/>
    </source>
</evidence>
<dbReference type="SUPFAM" id="SSF49493">
    <property type="entry name" value="HSP40/DnaJ peptide-binding domain"/>
    <property type="match status" value="2"/>
</dbReference>
<keyword evidence="8" id="KW-0732">Signal</keyword>
<dbReference type="InterPro" id="IPR001305">
    <property type="entry name" value="HSP_DnaJ_Cys-rich_dom"/>
</dbReference>
<evidence type="ECO:0000256" key="4">
    <source>
        <dbReference type="ARBA" id="ARBA00022833"/>
    </source>
</evidence>
<dbReference type="SUPFAM" id="SSF57938">
    <property type="entry name" value="DnaJ/Hsp40 cysteine-rich domain"/>
    <property type="match status" value="1"/>
</dbReference>
<dbReference type="SUPFAM" id="SSF46565">
    <property type="entry name" value="Chaperone J-domain"/>
    <property type="match status" value="1"/>
</dbReference>
<dbReference type="Pfam" id="PF00684">
    <property type="entry name" value="DnaJ_CXXCXGXG"/>
    <property type="match status" value="1"/>
</dbReference>
<dbReference type="InterPro" id="IPR001623">
    <property type="entry name" value="DnaJ_domain"/>
</dbReference>
<evidence type="ECO:0000259" key="9">
    <source>
        <dbReference type="PROSITE" id="PS50076"/>
    </source>
</evidence>
<evidence type="ECO:0000256" key="1">
    <source>
        <dbReference type="ARBA" id="ARBA00022723"/>
    </source>
</evidence>
<dbReference type="GO" id="GO:0030544">
    <property type="term" value="F:Hsp70 protein binding"/>
    <property type="evidence" value="ECO:0007669"/>
    <property type="project" value="InterPro"/>
</dbReference>
<dbReference type="AlphaFoldDB" id="A0A9W9EM53"/>
<dbReference type="CDD" id="cd06257">
    <property type="entry name" value="DnaJ"/>
    <property type="match status" value="1"/>
</dbReference>
<dbReference type="FunFam" id="2.10.230.10:FF:000002">
    <property type="entry name" value="Molecular chaperone DnaJ"/>
    <property type="match status" value="1"/>
</dbReference>
<evidence type="ECO:0000256" key="2">
    <source>
        <dbReference type="ARBA" id="ARBA00022737"/>
    </source>
</evidence>
<dbReference type="CDD" id="cd10719">
    <property type="entry name" value="DnaJ_zf"/>
    <property type="match status" value="1"/>
</dbReference>
<accession>A0A9W9EM53</accession>
<dbReference type="Pfam" id="PF01556">
    <property type="entry name" value="DnaJ_C"/>
    <property type="match status" value="1"/>
</dbReference>
<dbReference type="RefSeq" id="XP_056507603.1">
    <property type="nucleotide sequence ID" value="XM_056659310.1"/>
</dbReference>
<dbReference type="InterPro" id="IPR002939">
    <property type="entry name" value="DnaJ_C"/>
</dbReference>
<protein>
    <submittedName>
        <fullName evidence="11">Uncharacterized protein</fullName>
    </submittedName>
</protein>
<evidence type="ECO:0000313" key="12">
    <source>
        <dbReference type="Proteomes" id="UP001141434"/>
    </source>
</evidence>
<comment type="caution">
    <text evidence="11">The sequence shown here is derived from an EMBL/GenBank/DDBJ whole genome shotgun (WGS) entry which is preliminary data.</text>
</comment>
<sequence>MQLLRFWAALAVVLFSVVVLAAEDYYKILGLDKSSSEKDVKRAYRTMSKKYHPDKNPGDESAREKFVEIADAYDVLSTSTLRKIYDQHGHAGVEQHRKGGSAGGHAHDPFDLFSRFFGGGGHSGHAPGHRRGPDMEVRAGLPLRDFYVGREMTFLVEKQQICDACEGTGSKDHEVITCDRCGGHGMVIQKHMLAPGMFQQVQMACDRCGGRGQQIKNPCPVCAGKRVVKKEIETTADIEPGMGKGTQLVFENEADESPDWVAGDLVVTLDEKAPELASEDDDDNYRTDGTFFRRKGKDLFWKESLSLREAWMGDWSRNLTHLDGHIVRLGRARGEVVQPLSVETVAGEGMPHYSGADLHEQPEDEDVSHGNLYIEYTVVLPDQMESGMEKEFFALWQKWRNKVGVDLATDSGRPMPPPAEEAKDEL</sequence>
<dbReference type="EMBL" id="JAPMSZ010000011">
    <property type="protein sequence ID" value="KAJ5084206.1"/>
    <property type="molecule type" value="Genomic_DNA"/>
</dbReference>
<dbReference type="CDD" id="cd10747">
    <property type="entry name" value="DnaJ_C"/>
    <property type="match status" value="1"/>
</dbReference>
<dbReference type="GO" id="GO:0051082">
    <property type="term" value="F:unfolded protein binding"/>
    <property type="evidence" value="ECO:0007669"/>
    <property type="project" value="InterPro"/>
</dbReference>
<dbReference type="OrthoDB" id="550424at2759"/>
<evidence type="ECO:0000256" key="3">
    <source>
        <dbReference type="ARBA" id="ARBA00022771"/>
    </source>
</evidence>
<keyword evidence="5" id="KW-0143">Chaperone</keyword>
<dbReference type="InterPro" id="IPR044713">
    <property type="entry name" value="DNJA1/2-like"/>
</dbReference>
<gene>
    <name evidence="11" type="ORF">NUU61_008785</name>
</gene>
<dbReference type="Proteomes" id="UP001141434">
    <property type="component" value="Unassembled WGS sequence"/>
</dbReference>
<proteinExistence type="predicted"/>
<name>A0A9W9EM53_9EURO</name>
<dbReference type="SMART" id="SM00271">
    <property type="entry name" value="DnaJ"/>
    <property type="match status" value="1"/>
</dbReference>
<feature type="signal peptide" evidence="8">
    <location>
        <begin position="1"/>
        <end position="21"/>
    </location>
</feature>
<dbReference type="PROSITE" id="PS51188">
    <property type="entry name" value="ZF_CR"/>
    <property type="match status" value="1"/>
</dbReference>
<feature type="region of interest" description="Disordered" evidence="7">
    <location>
        <begin position="407"/>
        <end position="426"/>
    </location>
</feature>
<dbReference type="PROSITE" id="PS50076">
    <property type="entry name" value="DNAJ_2"/>
    <property type="match status" value="1"/>
</dbReference>
<dbReference type="InterPro" id="IPR036410">
    <property type="entry name" value="HSP_DnaJ_Cys-rich_dom_sf"/>
</dbReference>
<dbReference type="PRINTS" id="PR00625">
    <property type="entry name" value="JDOMAIN"/>
</dbReference>
<feature type="zinc finger region" description="CR-type" evidence="6">
    <location>
        <begin position="149"/>
        <end position="231"/>
    </location>
</feature>
<keyword evidence="4 6" id="KW-0862">Zinc</keyword>
<keyword evidence="1 6" id="KW-0479">Metal-binding</keyword>
<feature type="chain" id="PRO_5040831462" evidence="8">
    <location>
        <begin position="22"/>
        <end position="426"/>
    </location>
</feature>
<evidence type="ECO:0000313" key="11">
    <source>
        <dbReference type="EMBL" id="KAJ5084206.1"/>
    </source>
</evidence>
<dbReference type="Gene3D" id="2.60.260.20">
    <property type="entry name" value="Urease metallochaperone UreE, N-terminal domain"/>
    <property type="match status" value="2"/>
</dbReference>
<organism evidence="11 12">
    <name type="scientific">Penicillium alfredii</name>
    <dbReference type="NCBI Taxonomy" id="1506179"/>
    <lineage>
        <taxon>Eukaryota</taxon>
        <taxon>Fungi</taxon>
        <taxon>Dikarya</taxon>
        <taxon>Ascomycota</taxon>
        <taxon>Pezizomycotina</taxon>
        <taxon>Eurotiomycetes</taxon>
        <taxon>Eurotiomycetidae</taxon>
        <taxon>Eurotiales</taxon>
        <taxon>Aspergillaceae</taxon>
        <taxon>Penicillium</taxon>
    </lineage>
</organism>
<feature type="domain" description="CR-type" evidence="10">
    <location>
        <begin position="149"/>
        <end position="231"/>
    </location>
</feature>
<keyword evidence="12" id="KW-1185">Reference proteome</keyword>
<dbReference type="InterPro" id="IPR036869">
    <property type="entry name" value="J_dom_sf"/>
</dbReference>
<reference evidence="11" key="1">
    <citation type="submission" date="2022-11" db="EMBL/GenBank/DDBJ databases">
        <authorList>
            <person name="Petersen C."/>
        </authorList>
    </citation>
    <scope>NUCLEOTIDE SEQUENCE</scope>
    <source>
        <strain evidence="11">IBT 34128</strain>
    </source>
</reference>
<keyword evidence="2" id="KW-0677">Repeat</keyword>
<evidence type="ECO:0000256" key="6">
    <source>
        <dbReference type="PROSITE-ProRule" id="PRU00546"/>
    </source>
</evidence>
<evidence type="ECO:0000259" key="10">
    <source>
        <dbReference type="PROSITE" id="PS51188"/>
    </source>
</evidence>
<dbReference type="InterPro" id="IPR008971">
    <property type="entry name" value="HSP40/DnaJ_pept-bd"/>
</dbReference>
<dbReference type="GO" id="GO:0006457">
    <property type="term" value="P:protein folding"/>
    <property type="evidence" value="ECO:0007669"/>
    <property type="project" value="InterPro"/>
</dbReference>
<evidence type="ECO:0000256" key="7">
    <source>
        <dbReference type="SAM" id="MobiDB-lite"/>
    </source>
</evidence>
<evidence type="ECO:0000256" key="5">
    <source>
        <dbReference type="ARBA" id="ARBA00023186"/>
    </source>
</evidence>
<dbReference type="Gene3D" id="1.10.287.110">
    <property type="entry name" value="DnaJ domain"/>
    <property type="match status" value="1"/>
</dbReference>
<reference evidence="11" key="2">
    <citation type="journal article" date="2023" name="IMA Fungus">
        <title>Comparative genomic study of the Penicillium genus elucidates a diverse pangenome and 15 lateral gene transfer events.</title>
        <authorList>
            <person name="Petersen C."/>
            <person name="Sorensen T."/>
            <person name="Nielsen M.R."/>
            <person name="Sondergaard T.E."/>
            <person name="Sorensen J.L."/>
            <person name="Fitzpatrick D.A."/>
            <person name="Frisvad J.C."/>
            <person name="Nielsen K.L."/>
        </authorList>
    </citation>
    <scope>NUCLEOTIDE SEQUENCE</scope>
    <source>
        <strain evidence="11">IBT 34128</strain>
    </source>
</reference>
<keyword evidence="3 6" id="KW-0863">Zinc-finger</keyword>
<feature type="domain" description="J" evidence="9">
    <location>
        <begin position="24"/>
        <end position="89"/>
    </location>
</feature>
<dbReference type="GeneID" id="81398479"/>
<dbReference type="PANTHER" id="PTHR43888">
    <property type="entry name" value="DNAJ-LIKE-2, ISOFORM A-RELATED"/>
    <property type="match status" value="1"/>
</dbReference>